<keyword evidence="2" id="KW-0808">Transferase</keyword>
<sequence length="127" mass="15089">MNSPEEVTRVRRFLLEREEKMRQARELARGQVIARLKHALQVVAPLFPVDRVYLYGSMLSGRWRQDSDLDLAVEGDLSSSELFKLWAELDRLLEQEIDLREMSRLPFREKIQREGILLYERKDPSPY</sequence>
<evidence type="ECO:0000259" key="1">
    <source>
        <dbReference type="Pfam" id="PF18765"/>
    </source>
</evidence>
<dbReference type="PANTHER" id="PTHR43852">
    <property type="entry name" value="NUCLEOTIDYLTRANSFERASE"/>
    <property type="match status" value="1"/>
</dbReference>
<dbReference type="STRING" id="370438.PTH_2584"/>
<dbReference type="PIRSF" id="PIRSF020217">
    <property type="entry name" value="UCP020217"/>
    <property type="match status" value="1"/>
</dbReference>
<dbReference type="PANTHER" id="PTHR43852:SF2">
    <property type="entry name" value="PROTEIN ADENYLYLTRANSFERASE MNTA"/>
    <property type="match status" value="1"/>
</dbReference>
<protein>
    <submittedName>
        <fullName evidence="2">Predicted nucleotidyltransferases</fullName>
    </submittedName>
</protein>
<dbReference type="Pfam" id="PF18765">
    <property type="entry name" value="Polbeta"/>
    <property type="match status" value="1"/>
</dbReference>
<keyword evidence="3" id="KW-1185">Reference proteome</keyword>
<reference evidence="3" key="1">
    <citation type="journal article" date="2008" name="Genome Res.">
        <title>The genome of Pelotomaculum thermopropionicum reveals niche-associated evolution in anaerobic microbiota.</title>
        <authorList>
            <person name="Kosaka T."/>
            <person name="Kato S."/>
            <person name="Shimoyama T."/>
            <person name="Ishii S."/>
            <person name="Abe T."/>
            <person name="Watanabe K."/>
        </authorList>
    </citation>
    <scope>NUCLEOTIDE SEQUENCE [LARGE SCALE GENOMIC DNA]</scope>
    <source>
        <strain evidence="3">DSM 13744 / JCM 10971 / SI</strain>
    </source>
</reference>
<evidence type="ECO:0000313" key="2">
    <source>
        <dbReference type="EMBL" id="BAF60765.1"/>
    </source>
</evidence>
<dbReference type="KEGG" id="pth:PTH_2584"/>
<feature type="domain" description="Polymerase beta nucleotidyltransferase" evidence="1">
    <location>
        <begin position="49"/>
        <end position="123"/>
    </location>
</feature>
<dbReference type="InterPro" id="IPR052930">
    <property type="entry name" value="TA_antitoxin_MntA"/>
</dbReference>
<dbReference type="InterPro" id="IPR041633">
    <property type="entry name" value="Polbeta"/>
</dbReference>
<accession>A5CZ18</accession>
<dbReference type="SUPFAM" id="SSF81301">
    <property type="entry name" value="Nucleotidyltransferase"/>
    <property type="match status" value="1"/>
</dbReference>
<dbReference type="InterPro" id="IPR043519">
    <property type="entry name" value="NT_sf"/>
</dbReference>
<evidence type="ECO:0000313" key="3">
    <source>
        <dbReference type="Proteomes" id="UP000006556"/>
    </source>
</evidence>
<dbReference type="GO" id="GO:0016740">
    <property type="term" value="F:transferase activity"/>
    <property type="evidence" value="ECO:0007669"/>
    <property type="project" value="UniProtKB-KW"/>
</dbReference>
<dbReference type="InterPro" id="IPR024700">
    <property type="entry name" value="UCP020217"/>
</dbReference>
<dbReference type="CDD" id="cd05403">
    <property type="entry name" value="NT_KNTase_like"/>
    <property type="match status" value="1"/>
</dbReference>
<dbReference type="Gene3D" id="3.30.460.10">
    <property type="entry name" value="Beta Polymerase, domain 2"/>
    <property type="match status" value="1"/>
</dbReference>
<organism evidence="2 3">
    <name type="scientific">Pelotomaculum thermopropionicum (strain DSM 13744 / JCM 10971 / SI)</name>
    <dbReference type="NCBI Taxonomy" id="370438"/>
    <lineage>
        <taxon>Bacteria</taxon>
        <taxon>Bacillati</taxon>
        <taxon>Bacillota</taxon>
        <taxon>Clostridia</taxon>
        <taxon>Eubacteriales</taxon>
        <taxon>Desulfotomaculaceae</taxon>
        <taxon>Pelotomaculum</taxon>
    </lineage>
</organism>
<gene>
    <name evidence="2" type="ordered locus">PTH_2584</name>
</gene>
<dbReference type="Proteomes" id="UP000006556">
    <property type="component" value="Chromosome"/>
</dbReference>
<dbReference type="EMBL" id="AP009389">
    <property type="protein sequence ID" value="BAF60765.1"/>
    <property type="molecule type" value="Genomic_DNA"/>
</dbReference>
<name>A5CZ18_PELTS</name>
<dbReference type="eggNOG" id="COG1669">
    <property type="taxonomic scope" value="Bacteria"/>
</dbReference>
<dbReference type="HOGENOM" id="CLU_127610_2_1_9"/>
<proteinExistence type="predicted"/>
<dbReference type="AlphaFoldDB" id="A5CZ18"/>